<dbReference type="Proteomes" id="UP000266206">
    <property type="component" value="Unassembled WGS sequence"/>
</dbReference>
<reference evidence="1 2" key="1">
    <citation type="submission" date="2017-08" db="EMBL/GenBank/DDBJ databases">
        <title>Pusillimonas indicus sp. nov., a member of the family Alcaligenaceae isolated from surface seawater.</title>
        <authorList>
            <person name="Li J."/>
        </authorList>
    </citation>
    <scope>NUCLEOTIDE SEQUENCE [LARGE SCALE GENOMIC DNA]</scope>
    <source>
        <strain evidence="1 2">L52-1-41</strain>
    </source>
</reference>
<name>A0A3A1YTX2_9BURK</name>
<gene>
    <name evidence="1" type="ORF">CJP73_08125</name>
</gene>
<proteinExistence type="predicted"/>
<dbReference type="AlphaFoldDB" id="A0A3A1YTX2"/>
<evidence type="ECO:0000313" key="2">
    <source>
        <dbReference type="Proteomes" id="UP000266206"/>
    </source>
</evidence>
<accession>A0A3A1YTX2</accession>
<organism evidence="1 2">
    <name type="scientific">Neopusillimonas maritima</name>
    <dbReference type="NCBI Taxonomy" id="2026239"/>
    <lineage>
        <taxon>Bacteria</taxon>
        <taxon>Pseudomonadati</taxon>
        <taxon>Pseudomonadota</taxon>
        <taxon>Betaproteobacteria</taxon>
        <taxon>Burkholderiales</taxon>
        <taxon>Alcaligenaceae</taxon>
        <taxon>Neopusillimonas</taxon>
    </lineage>
</organism>
<dbReference type="EMBL" id="NQYH01000005">
    <property type="protein sequence ID" value="RIY41105.1"/>
    <property type="molecule type" value="Genomic_DNA"/>
</dbReference>
<sequence>MVEDVEQFAHQSSFSFCYFVIKNRADLTALLTQICSWAAEKQCRPIIVLDGHGSRQDGLKLSDSGETITWAELSEHLQWINVETGNNLCVIGAACYSLQAISLIKLNAPTPYFVLLAPEQEVNVGFLEKNLPAFFKLLFTTNSLKDAYCHYLSSTFTYFHCEKLFFRTMAIYIQNQCKGKAAAQRRERLMTEFFMDGLPNNPNTRKLVRDKIKKGLKPTQDILDGYAKIFLINRKCSFTMDELFDYLDNFK</sequence>
<evidence type="ECO:0000313" key="1">
    <source>
        <dbReference type="EMBL" id="RIY41105.1"/>
    </source>
</evidence>
<protein>
    <submittedName>
        <fullName evidence="1">Uncharacterized protein</fullName>
    </submittedName>
</protein>
<comment type="caution">
    <text evidence="1">The sequence shown here is derived from an EMBL/GenBank/DDBJ whole genome shotgun (WGS) entry which is preliminary data.</text>
</comment>